<evidence type="ECO:0000313" key="3">
    <source>
        <dbReference type="Proteomes" id="UP000318431"/>
    </source>
</evidence>
<proteinExistence type="predicted"/>
<gene>
    <name evidence="2" type="ORF">IP91_01091</name>
</gene>
<dbReference type="Proteomes" id="UP000318431">
    <property type="component" value="Unassembled WGS sequence"/>
</dbReference>
<dbReference type="CDD" id="cd00146">
    <property type="entry name" value="PKD"/>
    <property type="match status" value="1"/>
</dbReference>
<comment type="caution">
    <text evidence="2">The sequence shown here is derived from an EMBL/GenBank/DDBJ whole genome shotgun (WGS) entry which is preliminary data.</text>
</comment>
<reference evidence="2 3" key="1">
    <citation type="journal article" date="2015" name="Stand. Genomic Sci.">
        <title>Genomic Encyclopedia of Bacterial and Archaeal Type Strains, Phase III: the genomes of soil and plant-associated and newly described type strains.</title>
        <authorList>
            <person name="Whitman W.B."/>
            <person name="Woyke T."/>
            <person name="Klenk H.P."/>
            <person name="Zhou Y."/>
            <person name="Lilburn T.G."/>
            <person name="Beck B.J."/>
            <person name="De Vos P."/>
            <person name="Vandamme P."/>
            <person name="Eisen J.A."/>
            <person name="Garrity G."/>
            <person name="Hugenholtz P."/>
            <person name="Kyrpides N.C."/>
        </authorList>
    </citation>
    <scope>NUCLEOTIDE SEQUENCE [LARGE SCALE GENOMIC DNA]</scope>
    <source>
        <strain evidence="2 3">CGMCC 1.10822</strain>
    </source>
</reference>
<dbReference type="Gene3D" id="2.60.40.10">
    <property type="entry name" value="Immunoglobulins"/>
    <property type="match status" value="1"/>
</dbReference>
<keyword evidence="3" id="KW-1185">Reference proteome</keyword>
<accession>A0A562RMA4</accession>
<dbReference type="SMART" id="SM00089">
    <property type="entry name" value="PKD"/>
    <property type="match status" value="1"/>
</dbReference>
<dbReference type="RefSeq" id="WP_145647716.1">
    <property type="nucleotide sequence ID" value="NZ_VLLB01000001.1"/>
</dbReference>
<dbReference type="Gene3D" id="2.60.40.1190">
    <property type="match status" value="1"/>
</dbReference>
<dbReference type="InterPro" id="IPR000601">
    <property type="entry name" value="PKD_dom"/>
</dbReference>
<evidence type="ECO:0000313" key="2">
    <source>
        <dbReference type="EMBL" id="TWI70013.1"/>
    </source>
</evidence>
<dbReference type="InterPro" id="IPR035986">
    <property type="entry name" value="PKD_dom_sf"/>
</dbReference>
<dbReference type="PROSITE" id="PS50093">
    <property type="entry name" value="PKD"/>
    <property type="match status" value="1"/>
</dbReference>
<evidence type="ECO:0000259" key="1">
    <source>
        <dbReference type="PROSITE" id="PS50093"/>
    </source>
</evidence>
<dbReference type="AlphaFoldDB" id="A0A562RMA4"/>
<dbReference type="Pfam" id="PF18911">
    <property type="entry name" value="PKD_4"/>
    <property type="match status" value="1"/>
</dbReference>
<dbReference type="SUPFAM" id="SSF49299">
    <property type="entry name" value="PKD domain"/>
    <property type="match status" value="1"/>
</dbReference>
<dbReference type="InterPro" id="IPR013783">
    <property type="entry name" value="Ig-like_fold"/>
</dbReference>
<dbReference type="OrthoDB" id="9813836at2"/>
<name>A0A562RMA4_9BURK</name>
<protein>
    <submittedName>
        <fullName evidence="2">PKD domain-containing protein</fullName>
    </submittedName>
</protein>
<feature type="domain" description="PKD" evidence="1">
    <location>
        <begin position="295"/>
        <end position="358"/>
    </location>
</feature>
<sequence>MIRQAILLAVFACTAATAQEDRGYKVYQFPANQIPVIDGKADDWRDVPADYIVGTDQLRDDVGKAAGNLRKIDPKSLDVKVRVAWVKGLNRLYFLYEAWDDYWDFADPGLHNDTFEIVVDADLSGGPLIDTLHPNPSLPWSQRYFDYHGVHAQNYHIFMPAQGKDWALLWGPQAWLKKLPYSNIAYAYDFKPGQPGKLTAEFWITPFDYAGADPARAVESVLRENRKIGLTWAVIDYDDLKDEKKKGFWNLSDNRKMYGNSSLGTVFTLMPLEAQHRKAFEAQWSFIVTDMARRQVTFRDESVGPVERWHWDFGDGTSSAEQHPVHRYREAGKYLVVLTVEGPQGSSRMAKLWDVAVE</sequence>
<dbReference type="InterPro" id="IPR022409">
    <property type="entry name" value="PKD/Chitinase_dom"/>
</dbReference>
<organism evidence="2 3">
    <name type="scientific">Pseudoduganella lurida</name>
    <dbReference type="NCBI Taxonomy" id="1036180"/>
    <lineage>
        <taxon>Bacteria</taxon>
        <taxon>Pseudomonadati</taxon>
        <taxon>Pseudomonadota</taxon>
        <taxon>Betaproteobacteria</taxon>
        <taxon>Burkholderiales</taxon>
        <taxon>Oxalobacteraceae</taxon>
        <taxon>Telluria group</taxon>
        <taxon>Pseudoduganella</taxon>
    </lineage>
</organism>
<dbReference type="EMBL" id="VLLB01000001">
    <property type="protein sequence ID" value="TWI70013.1"/>
    <property type="molecule type" value="Genomic_DNA"/>
</dbReference>